<protein>
    <submittedName>
        <fullName evidence="1">Uncharacterized protein</fullName>
    </submittedName>
</protein>
<dbReference type="RefSeq" id="WP_068671800.1">
    <property type="nucleotide sequence ID" value="NZ_LWLG01000023.1"/>
</dbReference>
<evidence type="ECO:0000313" key="1">
    <source>
        <dbReference type="EMBL" id="OAQ19854.1"/>
    </source>
</evidence>
<accession>A0A179D1B8</accession>
<reference evidence="1 2" key="1">
    <citation type="submission" date="2016-04" db="EMBL/GenBank/DDBJ databases">
        <title>Genome analysis of Thermosulfurimonas dismutans, the first thermophilic sulfur-disproportionating bacterium of the phylum Thermodesulfobacteria.</title>
        <authorList>
            <person name="Mardanov A.V."/>
            <person name="Beletsky A.V."/>
            <person name="Kadnikov V.V."/>
            <person name="Slobodkin A.I."/>
            <person name="Ravin N.V."/>
        </authorList>
    </citation>
    <scope>NUCLEOTIDE SEQUENCE [LARGE SCALE GENOMIC DNA]</scope>
    <source>
        <strain evidence="1 2">S95</strain>
    </source>
</reference>
<sequence>MQKFYKKDLPWQGFIQEYILFHNLPRFIPVEEEKVLADQTFDMLQRVVYQDLRNFYPENEVVSIFKLLSQLAASDEINPEPKPELPDTEKSFSFLQPLDTESLGRFLRTFGLSFPSFWRIPWPFI</sequence>
<organism evidence="1 2">
    <name type="scientific">Thermosulfurimonas dismutans</name>
    <dbReference type="NCBI Taxonomy" id="999894"/>
    <lineage>
        <taxon>Bacteria</taxon>
        <taxon>Pseudomonadati</taxon>
        <taxon>Thermodesulfobacteriota</taxon>
        <taxon>Thermodesulfobacteria</taxon>
        <taxon>Thermodesulfobacteriales</taxon>
        <taxon>Thermodesulfobacteriaceae</taxon>
        <taxon>Thermosulfurimonas</taxon>
    </lineage>
</organism>
<dbReference type="EMBL" id="LWLG01000023">
    <property type="protein sequence ID" value="OAQ19854.1"/>
    <property type="molecule type" value="Genomic_DNA"/>
</dbReference>
<keyword evidence="2" id="KW-1185">Reference proteome</keyword>
<gene>
    <name evidence="1" type="ORF">TDIS_2072</name>
</gene>
<comment type="caution">
    <text evidence="1">The sequence shown here is derived from an EMBL/GenBank/DDBJ whole genome shotgun (WGS) entry which is preliminary data.</text>
</comment>
<dbReference type="AlphaFoldDB" id="A0A179D1B8"/>
<evidence type="ECO:0000313" key="2">
    <source>
        <dbReference type="Proteomes" id="UP000078390"/>
    </source>
</evidence>
<dbReference type="Proteomes" id="UP000078390">
    <property type="component" value="Unassembled WGS sequence"/>
</dbReference>
<name>A0A179D1B8_9BACT</name>
<dbReference type="STRING" id="999894.TDIS_2072"/>
<proteinExistence type="predicted"/>
<dbReference type="OrthoDB" id="9801840at2"/>